<dbReference type="EMBL" id="BCSZ01000080">
    <property type="protein sequence ID" value="GAT06722.1"/>
    <property type="molecule type" value="Genomic_DNA"/>
</dbReference>
<dbReference type="GO" id="GO:0010181">
    <property type="term" value="F:FMN binding"/>
    <property type="evidence" value="ECO:0007669"/>
    <property type="project" value="TreeGrafter"/>
</dbReference>
<dbReference type="InterPro" id="IPR029039">
    <property type="entry name" value="Flavoprotein-like_sf"/>
</dbReference>
<sequence length="193" mass="21572">MTKIALIITSTRQERFADRPARWVTARLRRAGLDVDVIDMRDHDLPSFGGQSPMYTPRQYATPAIAQFGHRIDQADAYIVLTSEYNHGYTGVFKNAVDHLFAEWDRKPIAFVAWGNVGGARAVEQLRSVAIEFGMAPIRPAVHILPDVMVPAMTAPAYDAALFTALEPKLDALVEELIWWTATLERGRNHAQA</sequence>
<name>A0A100WYE7_MYCFO</name>
<dbReference type="GO" id="GO:0005829">
    <property type="term" value="C:cytosol"/>
    <property type="evidence" value="ECO:0007669"/>
    <property type="project" value="TreeGrafter"/>
</dbReference>
<comment type="caution">
    <text evidence="2">The sequence shown here is derived from an EMBL/GenBank/DDBJ whole genome shotgun (WGS) entry which is preliminary data.</text>
</comment>
<evidence type="ECO:0000313" key="2">
    <source>
        <dbReference type="EMBL" id="GAT06722.1"/>
    </source>
</evidence>
<dbReference type="InterPro" id="IPR005025">
    <property type="entry name" value="FMN_Rdtase-like_dom"/>
</dbReference>
<evidence type="ECO:0000259" key="1">
    <source>
        <dbReference type="Pfam" id="PF03358"/>
    </source>
</evidence>
<reference evidence="3" key="2">
    <citation type="submission" date="2016-02" db="EMBL/GenBank/DDBJ databases">
        <title>Draft genome sequence of five rapidly growing Mycobacterium species.</title>
        <authorList>
            <person name="Katahira K."/>
            <person name="Gotou Y."/>
            <person name="Iida K."/>
            <person name="Ogura Y."/>
            <person name="Hayashi T."/>
        </authorList>
    </citation>
    <scope>NUCLEOTIDE SEQUENCE [LARGE SCALE GENOMIC DNA]</scope>
    <source>
        <strain evidence="3">JCM6368</strain>
    </source>
</reference>
<organism evidence="2 3">
    <name type="scientific">Mycolicibacterium fortuitum subsp. acetamidolyticum</name>
    <dbReference type="NCBI Taxonomy" id="144550"/>
    <lineage>
        <taxon>Bacteria</taxon>
        <taxon>Bacillati</taxon>
        <taxon>Actinomycetota</taxon>
        <taxon>Actinomycetes</taxon>
        <taxon>Mycobacteriales</taxon>
        <taxon>Mycobacteriaceae</taxon>
        <taxon>Mycolicibacterium</taxon>
    </lineage>
</organism>
<dbReference type="PANTHER" id="PTHR30543:SF21">
    <property type="entry name" value="NAD(P)H-DEPENDENT FMN REDUCTASE LOT6"/>
    <property type="match status" value="1"/>
</dbReference>
<evidence type="ECO:0000313" key="3">
    <source>
        <dbReference type="Proteomes" id="UP000069705"/>
    </source>
</evidence>
<protein>
    <submittedName>
        <fullName evidence="2">Putative FMN reductase</fullName>
    </submittedName>
</protein>
<dbReference type="PANTHER" id="PTHR30543">
    <property type="entry name" value="CHROMATE REDUCTASE"/>
    <property type="match status" value="1"/>
</dbReference>
<accession>A0A100WYE7</accession>
<dbReference type="Gene3D" id="3.40.50.360">
    <property type="match status" value="1"/>
</dbReference>
<dbReference type="Proteomes" id="UP000069705">
    <property type="component" value="Unassembled WGS sequence"/>
</dbReference>
<dbReference type="InterPro" id="IPR050712">
    <property type="entry name" value="NAD(P)H-dep_reductase"/>
</dbReference>
<reference evidence="2 3" key="1">
    <citation type="journal article" date="2016" name="Genome Announc.">
        <title>Draft Genome Sequences of Five Rapidly Growing Mycobacterium Species, M. thermoresistibile, M. fortuitum subsp. acetamidolyticum, M. canariasense, M. brisbanense, and M. novocastrense.</title>
        <authorList>
            <person name="Katahira K."/>
            <person name="Ogura Y."/>
            <person name="Gotoh Y."/>
            <person name="Hayashi T."/>
        </authorList>
    </citation>
    <scope>NUCLEOTIDE SEQUENCE [LARGE SCALE GENOMIC DNA]</scope>
    <source>
        <strain evidence="2 3">JCM6368</strain>
    </source>
</reference>
<dbReference type="SUPFAM" id="SSF52218">
    <property type="entry name" value="Flavoproteins"/>
    <property type="match status" value="1"/>
</dbReference>
<dbReference type="GO" id="GO:0016491">
    <property type="term" value="F:oxidoreductase activity"/>
    <property type="evidence" value="ECO:0007669"/>
    <property type="project" value="InterPro"/>
</dbReference>
<gene>
    <name evidence="2" type="ORF">RMCFA_6833</name>
</gene>
<dbReference type="AlphaFoldDB" id="A0A100WYE7"/>
<dbReference type="RefSeq" id="WP_061265759.1">
    <property type="nucleotide sequence ID" value="NZ_BCSZ01000080.1"/>
</dbReference>
<feature type="domain" description="NADPH-dependent FMN reductase-like" evidence="1">
    <location>
        <begin position="2"/>
        <end position="142"/>
    </location>
</feature>
<dbReference type="Pfam" id="PF03358">
    <property type="entry name" value="FMN_red"/>
    <property type="match status" value="1"/>
</dbReference>
<proteinExistence type="predicted"/>